<organism evidence="3 4">
    <name type="scientific">Geodia barretti</name>
    <name type="common">Barrett's horny sponge</name>
    <dbReference type="NCBI Taxonomy" id="519541"/>
    <lineage>
        <taxon>Eukaryota</taxon>
        <taxon>Metazoa</taxon>
        <taxon>Porifera</taxon>
        <taxon>Demospongiae</taxon>
        <taxon>Heteroscleromorpha</taxon>
        <taxon>Tetractinellida</taxon>
        <taxon>Astrophorina</taxon>
        <taxon>Geodiidae</taxon>
        <taxon>Geodia</taxon>
    </lineage>
</organism>
<sequence length="131" mass="14449">MAVSTRPELLDLFTGLSGLSWEKQKTVMLRLGVPQHSIDDIEAKHPTSDDTRRMDALECWLKTDASATWQKLMTALRDCGLVILSQIIEGQYAGVKWKSFTGGATTKPIPVSPSAPLPNLTDKPTLAQLWN</sequence>
<dbReference type="InterPro" id="IPR011029">
    <property type="entry name" value="DEATH-like_dom_sf"/>
</dbReference>
<dbReference type="GO" id="GO:0007165">
    <property type="term" value="P:signal transduction"/>
    <property type="evidence" value="ECO:0007669"/>
    <property type="project" value="InterPro"/>
</dbReference>
<feature type="domain" description="Death" evidence="2">
    <location>
        <begin position="30"/>
        <end position="92"/>
    </location>
</feature>
<evidence type="ECO:0000313" key="4">
    <source>
        <dbReference type="Proteomes" id="UP001174909"/>
    </source>
</evidence>
<dbReference type="InterPro" id="IPR000488">
    <property type="entry name" value="Death_dom"/>
</dbReference>
<dbReference type="PROSITE" id="PS50017">
    <property type="entry name" value="DEATH_DOMAIN"/>
    <property type="match status" value="1"/>
</dbReference>
<name>A0AA35WYR2_GEOBA</name>
<dbReference type="Gene3D" id="1.10.533.10">
    <property type="entry name" value="Death Domain, Fas"/>
    <property type="match status" value="1"/>
</dbReference>
<evidence type="ECO:0000256" key="1">
    <source>
        <dbReference type="SAM" id="MobiDB-lite"/>
    </source>
</evidence>
<dbReference type="Proteomes" id="UP001174909">
    <property type="component" value="Unassembled WGS sequence"/>
</dbReference>
<dbReference type="EMBL" id="CASHTH010002554">
    <property type="protein sequence ID" value="CAI8031645.1"/>
    <property type="molecule type" value="Genomic_DNA"/>
</dbReference>
<gene>
    <name evidence="3" type="ORF">GBAR_LOCUS17955</name>
</gene>
<reference evidence="3" key="1">
    <citation type="submission" date="2023-03" db="EMBL/GenBank/DDBJ databases">
        <authorList>
            <person name="Steffen K."/>
            <person name="Cardenas P."/>
        </authorList>
    </citation>
    <scope>NUCLEOTIDE SEQUENCE</scope>
</reference>
<comment type="caution">
    <text evidence="3">The sequence shown here is derived from an EMBL/GenBank/DDBJ whole genome shotgun (WGS) entry which is preliminary data.</text>
</comment>
<evidence type="ECO:0000259" key="2">
    <source>
        <dbReference type="PROSITE" id="PS50017"/>
    </source>
</evidence>
<protein>
    <recommendedName>
        <fullName evidence="2">Death domain-containing protein</fullName>
    </recommendedName>
</protein>
<proteinExistence type="predicted"/>
<keyword evidence="4" id="KW-1185">Reference proteome</keyword>
<dbReference type="AlphaFoldDB" id="A0AA35WYR2"/>
<dbReference type="CDD" id="cd01670">
    <property type="entry name" value="Death"/>
    <property type="match status" value="1"/>
</dbReference>
<dbReference type="SUPFAM" id="SSF47986">
    <property type="entry name" value="DEATH domain"/>
    <property type="match status" value="1"/>
</dbReference>
<feature type="region of interest" description="Disordered" evidence="1">
    <location>
        <begin position="108"/>
        <end position="131"/>
    </location>
</feature>
<accession>A0AA35WYR2</accession>
<dbReference type="Pfam" id="PF00531">
    <property type="entry name" value="Death"/>
    <property type="match status" value="1"/>
</dbReference>
<evidence type="ECO:0000313" key="3">
    <source>
        <dbReference type="EMBL" id="CAI8031645.1"/>
    </source>
</evidence>